<evidence type="ECO:0000313" key="2">
    <source>
        <dbReference type="Proteomes" id="UP000516439"/>
    </source>
</evidence>
<dbReference type="InterPro" id="IPR000801">
    <property type="entry name" value="Esterase-like"/>
</dbReference>
<organism evidence="1 2">
    <name type="scientific">Pedobacter riviphilus</name>
    <dbReference type="NCBI Taxonomy" id="2766984"/>
    <lineage>
        <taxon>Bacteria</taxon>
        <taxon>Pseudomonadati</taxon>
        <taxon>Bacteroidota</taxon>
        <taxon>Sphingobacteriia</taxon>
        <taxon>Sphingobacteriales</taxon>
        <taxon>Sphingobacteriaceae</taxon>
        <taxon>Pedobacter</taxon>
    </lineage>
</organism>
<dbReference type="InterPro" id="IPR029058">
    <property type="entry name" value="AB_hydrolase_fold"/>
</dbReference>
<sequence>MFFNAFGHEEWIINSKYLKSPGKVMVFKPQNYLKSKHYPLVYLLHGYSENYTQWSKTTDLQRLADQYQFIIVTPEGFTSYYINSHQPDGDQYENFFFKDLLPKVHQSLSIATQNIFISGLSMGGYGALRYFILNHGYFNTAASTSGALEIDFNDLEKASKQFWQSSRMTNDLIKVFGHPEQNDWHQYSISNLLIRNQNFNKPFLMDCGTSDILYPASLTVKVSAEKLGIPISFISQPGDHNTEYWKKAIEYHFIYFKQHLR</sequence>
<dbReference type="SUPFAM" id="SSF53474">
    <property type="entry name" value="alpha/beta-Hydrolases"/>
    <property type="match status" value="1"/>
</dbReference>
<accession>A0ABX6TNN8</accession>
<dbReference type="InterPro" id="IPR050583">
    <property type="entry name" value="Mycobacterial_A85_antigen"/>
</dbReference>
<reference evidence="1 2" key="1">
    <citation type="submission" date="2020-09" db="EMBL/GenBank/DDBJ databases">
        <title>Pedobacter sp. SW-16 isolated from soil near Yeocheon.</title>
        <authorList>
            <person name="Im H.S."/>
            <person name="Joung Y."/>
            <person name="Lee S.-S."/>
        </authorList>
    </citation>
    <scope>NUCLEOTIDE SEQUENCE [LARGE SCALE GENOMIC DNA]</scope>
    <source>
        <strain evidence="1 2">SW-16</strain>
    </source>
</reference>
<evidence type="ECO:0000313" key="1">
    <source>
        <dbReference type="EMBL" id="QNR87149.1"/>
    </source>
</evidence>
<proteinExistence type="predicted"/>
<dbReference type="PANTHER" id="PTHR48098:SF1">
    <property type="entry name" value="DIACYLGLYCEROL ACYLTRANSFERASE_MYCOLYLTRANSFERASE AG85A"/>
    <property type="match status" value="1"/>
</dbReference>
<keyword evidence="2" id="KW-1185">Reference proteome</keyword>
<name>A0ABX6TNN8_9SPHI</name>
<dbReference type="PANTHER" id="PTHR48098">
    <property type="entry name" value="ENTEROCHELIN ESTERASE-RELATED"/>
    <property type="match status" value="1"/>
</dbReference>
<dbReference type="Gene3D" id="3.40.50.1820">
    <property type="entry name" value="alpha/beta hydrolase"/>
    <property type="match status" value="1"/>
</dbReference>
<dbReference type="Pfam" id="PF00756">
    <property type="entry name" value="Esterase"/>
    <property type="match status" value="1"/>
</dbReference>
<protein>
    <submittedName>
        <fullName evidence="1">Esterase</fullName>
    </submittedName>
</protein>
<dbReference type="Proteomes" id="UP000516439">
    <property type="component" value="Chromosome"/>
</dbReference>
<gene>
    <name evidence="1" type="ORF">H9N25_11060</name>
</gene>
<dbReference type="EMBL" id="CP061171">
    <property type="protein sequence ID" value="QNR87149.1"/>
    <property type="molecule type" value="Genomic_DNA"/>
</dbReference>